<reference evidence="10" key="3">
    <citation type="submission" date="2025-09" db="UniProtKB">
        <authorList>
            <consortium name="Ensembl"/>
        </authorList>
    </citation>
    <scope>IDENTIFICATION</scope>
</reference>
<evidence type="ECO:0000256" key="1">
    <source>
        <dbReference type="ARBA" id="ARBA00004479"/>
    </source>
</evidence>
<reference evidence="10" key="2">
    <citation type="submission" date="2025-08" db="UniProtKB">
        <authorList>
            <consortium name="Ensembl"/>
        </authorList>
    </citation>
    <scope>IDENTIFICATION</scope>
</reference>
<evidence type="ECO:0000256" key="6">
    <source>
        <dbReference type="ARBA" id="ARBA00023136"/>
    </source>
</evidence>
<keyword evidence="6 9" id="KW-0472">Membrane</keyword>
<feature type="transmembrane region" description="Helical" evidence="9">
    <location>
        <begin position="104"/>
        <end position="123"/>
    </location>
</feature>
<dbReference type="OrthoDB" id="6160056at2759"/>
<evidence type="ECO:0000313" key="11">
    <source>
        <dbReference type="Proteomes" id="UP000472272"/>
    </source>
</evidence>
<evidence type="ECO:0000256" key="4">
    <source>
        <dbReference type="ARBA" id="ARBA00022729"/>
    </source>
</evidence>
<evidence type="ECO:0000313" key="10">
    <source>
        <dbReference type="Ensembl" id="ENSPMRP00000014153.1"/>
    </source>
</evidence>
<dbReference type="GeneID" id="114595660"/>
<evidence type="ECO:0000256" key="9">
    <source>
        <dbReference type="SAM" id="Phobius"/>
    </source>
</evidence>
<keyword evidence="7" id="KW-0325">Glycoprotein</keyword>
<keyword evidence="5 9" id="KW-1133">Transmembrane helix</keyword>
<organism evidence="10 11">
    <name type="scientific">Podarcis muralis</name>
    <name type="common">Wall lizard</name>
    <name type="synonym">Lacerta muralis</name>
    <dbReference type="NCBI Taxonomy" id="64176"/>
    <lineage>
        <taxon>Eukaryota</taxon>
        <taxon>Metazoa</taxon>
        <taxon>Chordata</taxon>
        <taxon>Craniata</taxon>
        <taxon>Vertebrata</taxon>
        <taxon>Euteleostomi</taxon>
        <taxon>Lepidosauria</taxon>
        <taxon>Squamata</taxon>
        <taxon>Bifurcata</taxon>
        <taxon>Unidentata</taxon>
        <taxon>Episquamata</taxon>
        <taxon>Laterata</taxon>
        <taxon>Lacertibaenia</taxon>
        <taxon>Lacertidae</taxon>
        <taxon>Podarcis</taxon>
    </lineage>
</organism>
<gene>
    <name evidence="10" type="primary">TMEM123</name>
</gene>
<dbReference type="GO" id="GO:0031410">
    <property type="term" value="C:cytoplasmic vesicle"/>
    <property type="evidence" value="ECO:0007669"/>
    <property type="project" value="TreeGrafter"/>
</dbReference>
<feature type="compositionally biased region" description="Pro residues" evidence="8">
    <location>
        <begin position="37"/>
        <end position="52"/>
    </location>
</feature>
<dbReference type="CTD" id="114908"/>
<keyword evidence="3 9" id="KW-0812">Transmembrane</keyword>
<proteinExistence type="inferred from homology"/>
<dbReference type="Ensembl" id="ENSPMRT00000015120.1">
    <property type="protein sequence ID" value="ENSPMRP00000014153.1"/>
    <property type="gene ID" value="ENSPMRG00000009452.1"/>
</dbReference>
<sequence length="266" mass="27338">MLRFPPPCSRSALQVARLSLSRRGAPETKGQWRATPGSPPRPASAAQPPPSPSRGKRAPRLLAATGAGAEPRGVGKQRLRSPPVRRPCSPRSLFPLHEAAMKKLLVATLLLVCFAALSVTAAGPNVTSAAPHSSSITSVLKPNATTPAHNVTNTTTPTAPAATVSTNVSTSAHPENKTSAKPTTVKPVSPNVTTVTSKATLPSASVTVTPKGAAAQVSSSGFSAGSFIGGIVLTLGLLAVGYIGCRTYHAKRGVQYRTIDEHDAII</sequence>
<dbReference type="Proteomes" id="UP000472272">
    <property type="component" value="Chromosome 4"/>
</dbReference>
<protein>
    <submittedName>
        <fullName evidence="10">Transmembrane protein 123</fullName>
    </submittedName>
</protein>
<evidence type="ECO:0000256" key="2">
    <source>
        <dbReference type="ARBA" id="ARBA00005341"/>
    </source>
</evidence>
<dbReference type="GO" id="GO:0016020">
    <property type="term" value="C:membrane"/>
    <property type="evidence" value="ECO:0007669"/>
    <property type="project" value="UniProtKB-SubCell"/>
</dbReference>
<name>A0A670IPS0_PODMU</name>
<evidence type="ECO:0000256" key="5">
    <source>
        <dbReference type="ARBA" id="ARBA00022989"/>
    </source>
</evidence>
<dbReference type="KEGG" id="pmua:114595660"/>
<keyword evidence="4" id="KW-0732">Signal</keyword>
<feature type="region of interest" description="Disordered" evidence="8">
    <location>
        <begin position="15"/>
        <end position="87"/>
    </location>
</feature>
<dbReference type="Pfam" id="PF05283">
    <property type="entry name" value="MGC-24"/>
    <property type="match status" value="1"/>
</dbReference>
<feature type="region of interest" description="Disordered" evidence="8">
    <location>
        <begin position="140"/>
        <end position="190"/>
    </location>
</feature>
<dbReference type="PANTHER" id="PTHR11337">
    <property type="entry name" value="MUCIN/PORIMIN"/>
    <property type="match status" value="1"/>
</dbReference>
<dbReference type="PANTHER" id="PTHR11337:SF14">
    <property type="entry name" value="PORIMIN"/>
    <property type="match status" value="1"/>
</dbReference>
<evidence type="ECO:0000256" key="3">
    <source>
        <dbReference type="ARBA" id="ARBA00022692"/>
    </source>
</evidence>
<feature type="compositionally biased region" description="Low complexity" evidence="8">
    <location>
        <begin position="142"/>
        <end position="173"/>
    </location>
</feature>
<comment type="similarity">
    <text evidence="2">Belongs to the CD164 family.</text>
</comment>
<keyword evidence="11" id="KW-1185">Reference proteome</keyword>
<evidence type="ECO:0000256" key="8">
    <source>
        <dbReference type="SAM" id="MobiDB-lite"/>
    </source>
</evidence>
<accession>A0A670IPS0</accession>
<feature type="transmembrane region" description="Helical" evidence="9">
    <location>
        <begin position="227"/>
        <end position="245"/>
    </location>
</feature>
<dbReference type="AlphaFoldDB" id="A0A670IPS0"/>
<reference evidence="10 11" key="1">
    <citation type="journal article" date="2019" name="Proc. Natl. Acad. Sci. U.S.A.">
        <title>Regulatory changes in pterin and carotenoid genes underlie balanced color polymorphisms in the wall lizard.</title>
        <authorList>
            <person name="Andrade P."/>
            <person name="Pinho C."/>
            <person name="Perez I de Lanuza G."/>
            <person name="Afonso S."/>
            <person name="Brejcha J."/>
            <person name="Rubin C.J."/>
            <person name="Wallerman O."/>
            <person name="Pereira P."/>
            <person name="Sabatino S.J."/>
            <person name="Bellati A."/>
            <person name="Pellitteri-Rosa D."/>
            <person name="Bosakova Z."/>
            <person name="Bunikis I."/>
            <person name="Carretero M.A."/>
            <person name="Feiner N."/>
            <person name="Marsik P."/>
            <person name="Pauperio F."/>
            <person name="Salvi D."/>
            <person name="Soler L."/>
            <person name="While G.M."/>
            <person name="Uller T."/>
            <person name="Font E."/>
            <person name="Andersson L."/>
            <person name="Carneiro M."/>
        </authorList>
    </citation>
    <scope>NUCLEOTIDE SEQUENCE</scope>
</reference>
<comment type="subcellular location">
    <subcellularLocation>
        <location evidence="1">Membrane</location>
        <topology evidence="1">Single-pass type I membrane protein</topology>
    </subcellularLocation>
</comment>
<dbReference type="GeneTree" id="ENSGT00530000063929"/>
<dbReference type="InterPro" id="IPR007947">
    <property type="entry name" value="CD164_MGC24"/>
</dbReference>
<evidence type="ECO:0000256" key="7">
    <source>
        <dbReference type="ARBA" id="ARBA00023180"/>
    </source>
</evidence>
<dbReference type="RefSeq" id="XP_028581993.1">
    <property type="nucleotide sequence ID" value="XM_028726160.1"/>
</dbReference>